<dbReference type="PANTHER" id="PTHR34409:SF1">
    <property type="entry name" value="MYB-LIKE DOMAIN-CONTAINING PROTEIN"/>
    <property type="match status" value="1"/>
</dbReference>
<dbReference type="Proteomes" id="UP001215280">
    <property type="component" value="Unassembled WGS sequence"/>
</dbReference>
<dbReference type="AlphaFoldDB" id="A0AAD7N8V2"/>
<feature type="compositionally biased region" description="Basic and acidic residues" evidence="2">
    <location>
        <begin position="416"/>
        <end position="426"/>
    </location>
</feature>
<feature type="region of interest" description="Disordered" evidence="2">
    <location>
        <begin position="414"/>
        <end position="467"/>
    </location>
</feature>
<evidence type="ECO:0000256" key="1">
    <source>
        <dbReference type="SAM" id="Coils"/>
    </source>
</evidence>
<feature type="compositionally biased region" description="Basic residues" evidence="2">
    <location>
        <begin position="114"/>
        <end position="135"/>
    </location>
</feature>
<evidence type="ECO:0000313" key="5">
    <source>
        <dbReference type="Proteomes" id="UP001215280"/>
    </source>
</evidence>
<dbReference type="InterPro" id="IPR049203">
    <property type="entry name" value="DUF6818"/>
</dbReference>
<organism evidence="4 5">
    <name type="scientific">Mycena maculata</name>
    <dbReference type="NCBI Taxonomy" id="230809"/>
    <lineage>
        <taxon>Eukaryota</taxon>
        <taxon>Fungi</taxon>
        <taxon>Dikarya</taxon>
        <taxon>Basidiomycota</taxon>
        <taxon>Agaricomycotina</taxon>
        <taxon>Agaricomycetes</taxon>
        <taxon>Agaricomycetidae</taxon>
        <taxon>Agaricales</taxon>
        <taxon>Marasmiineae</taxon>
        <taxon>Mycenaceae</taxon>
        <taxon>Mycena</taxon>
    </lineage>
</organism>
<keyword evidence="1" id="KW-0175">Coiled coil</keyword>
<evidence type="ECO:0000259" key="3">
    <source>
        <dbReference type="Pfam" id="PF20681"/>
    </source>
</evidence>
<name>A0AAD7N8V2_9AGAR</name>
<feature type="domain" description="DUF6818" evidence="3">
    <location>
        <begin position="181"/>
        <end position="259"/>
    </location>
</feature>
<feature type="region of interest" description="Disordered" evidence="2">
    <location>
        <begin position="39"/>
        <end position="169"/>
    </location>
</feature>
<comment type="caution">
    <text evidence="4">The sequence shown here is derived from an EMBL/GenBank/DDBJ whole genome shotgun (WGS) entry which is preliminary data.</text>
</comment>
<evidence type="ECO:0000256" key="2">
    <source>
        <dbReference type="SAM" id="MobiDB-lite"/>
    </source>
</evidence>
<reference evidence="4" key="1">
    <citation type="submission" date="2023-03" db="EMBL/GenBank/DDBJ databases">
        <title>Massive genome expansion in bonnet fungi (Mycena s.s.) driven by repeated elements and novel gene families across ecological guilds.</title>
        <authorList>
            <consortium name="Lawrence Berkeley National Laboratory"/>
            <person name="Harder C.B."/>
            <person name="Miyauchi S."/>
            <person name="Viragh M."/>
            <person name="Kuo A."/>
            <person name="Thoen E."/>
            <person name="Andreopoulos B."/>
            <person name="Lu D."/>
            <person name="Skrede I."/>
            <person name="Drula E."/>
            <person name="Henrissat B."/>
            <person name="Morin E."/>
            <person name="Kohler A."/>
            <person name="Barry K."/>
            <person name="LaButti K."/>
            <person name="Morin E."/>
            <person name="Salamov A."/>
            <person name="Lipzen A."/>
            <person name="Mereny Z."/>
            <person name="Hegedus B."/>
            <person name="Baldrian P."/>
            <person name="Stursova M."/>
            <person name="Weitz H."/>
            <person name="Taylor A."/>
            <person name="Grigoriev I.V."/>
            <person name="Nagy L.G."/>
            <person name="Martin F."/>
            <person name="Kauserud H."/>
        </authorList>
    </citation>
    <scope>NUCLEOTIDE SEQUENCE</scope>
    <source>
        <strain evidence="4">CBHHK188m</strain>
    </source>
</reference>
<dbReference type="Pfam" id="PF20681">
    <property type="entry name" value="DUF6818"/>
    <property type="match status" value="1"/>
</dbReference>
<gene>
    <name evidence="4" type="ORF">DFH07DRAFT_1034059</name>
</gene>
<evidence type="ECO:0000313" key="4">
    <source>
        <dbReference type="EMBL" id="KAJ7750685.1"/>
    </source>
</evidence>
<dbReference type="EMBL" id="JARJLG010000081">
    <property type="protein sequence ID" value="KAJ7750685.1"/>
    <property type="molecule type" value="Genomic_DNA"/>
</dbReference>
<accession>A0AAD7N8V2</accession>
<feature type="coiled-coil region" evidence="1">
    <location>
        <begin position="329"/>
        <end position="363"/>
    </location>
</feature>
<keyword evidence="5" id="KW-1185">Reference proteome</keyword>
<proteinExistence type="predicted"/>
<feature type="compositionally biased region" description="Polar residues" evidence="2">
    <location>
        <begin position="64"/>
        <end position="85"/>
    </location>
</feature>
<feature type="region of interest" description="Disordered" evidence="2">
    <location>
        <begin position="251"/>
        <end position="288"/>
    </location>
</feature>
<protein>
    <recommendedName>
        <fullName evidence="3">DUF6818 domain-containing protein</fullName>
    </recommendedName>
</protein>
<dbReference type="PANTHER" id="PTHR34409">
    <property type="entry name" value="SET DOMAIN-CONTAINING PROTEIN"/>
    <property type="match status" value="1"/>
</dbReference>
<sequence length="467" mass="51628">MSDPALPPFAQLPVFPELHYDKEGRGWLRDANGKWSAVPQYSQQAPFGDHNPASLLAGPAQPRVQPTSYNFGASVSSGQPSNSTHLPPFDPRFVPLPEDNDNDLSDPSVIAKSRGLKSAHKVAGVRHKSKGKKRRLSSDDSDEESDVPVTKKSRQGRPKGSSNFSKADVNGLLDAVEKLKPMGQKGWQEVEKSFKKWARRNVRPDRDAKSLETKYKILLKTKKPTGDAHCPPEIKRALRIEALIDQCAGARDLSDSEGDGVSSDSSIKELGHSTKTHTAVAQRAPTPALHRHRMNAPELVNKLAQAFDPDALKSRDEERSQRSFQSTQLFTISQQLRDAQATIESLRNQITALQSQTHDIERARDHAEFKLEVLSSDPDMTRRVRVHPSNMRVDGKIRCEEIYPDGGSCTYWITDNSHDDSEKENKAPSSPSSRPRSVHIQSPSPLDLHRSESGSSLIAGPSTVGMQ</sequence>